<dbReference type="Pfam" id="PF13366">
    <property type="entry name" value="PDDEXK_3"/>
    <property type="match status" value="1"/>
</dbReference>
<gene>
    <name evidence="1" type="ORF">A2024_04000</name>
</gene>
<dbReference type="Proteomes" id="UP000177230">
    <property type="component" value="Unassembled WGS sequence"/>
</dbReference>
<name>A0A1F5RCK0_9BACT</name>
<organism evidence="1 2">
    <name type="scientific">Candidatus Edwardsbacteria bacterium GWF2_54_11</name>
    <dbReference type="NCBI Taxonomy" id="1817851"/>
    <lineage>
        <taxon>Bacteria</taxon>
        <taxon>Candidatus Edwardsiibacteriota</taxon>
    </lineage>
</organism>
<dbReference type="InterPro" id="IPR026350">
    <property type="entry name" value="GxxExxY"/>
</dbReference>
<reference evidence="1 2" key="1">
    <citation type="journal article" date="2016" name="Nat. Commun.">
        <title>Thousands of microbial genomes shed light on interconnected biogeochemical processes in an aquifer system.</title>
        <authorList>
            <person name="Anantharaman K."/>
            <person name="Brown C.T."/>
            <person name="Hug L.A."/>
            <person name="Sharon I."/>
            <person name="Castelle C.J."/>
            <person name="Probst A.J."/>
            <person name="Thomas B.C."/>
            <person name="Singh A."/>
            <person name="Wilkins M.J."/>
            <person name="Karaoz U."/>
            <person name="Brodie E.L."/>
            <person name="Williams K.H."/>
            <person name="Hubbard S.S."/>
            <person name="Banfield J.F."/>
        </authorList>
    </citation>
    <scope>NUCLEOTIDE SEQUENCE [LARGE SCALE GENOMIC DNA]</scope>
</reference>
<protein>
    <submittedName>
        <fullName evidence="1">GTP-binding protein</fullName>
    </submittedName>
</protein>
<evidence type="ECO:0000313" key="1">
    <source>
        <dbReference type="EMBL" id="OGF12157.1"/>
    </source>
</evidence>
<accession>A0A1F5RCK0</accession>
<proteinExistence type="predicted"/>
<dbReference type="EMBL" id="MFFM01000034">
    <property type="protein sequence ID" value="OGF12157.1"/>
    <property type="molecule type" value="Genomic_DNA"/>
</dbReference>
<dbReference type="NCBIfam" id="TIGR04256">
    <property type="entry name" value="GxxExxY"/>
    <property type="match status" value="1"/>
</dbReference>
<comment type="caution">
    <text evidence="1">The sequence shown here is derived from an EMBL/GenBank/DDBJ whole genome shotgun (WGS) entry which is preliminary data.</text>
</comment>
<sequence>MKPGIIYKEESYQIVGACFEVYKTMGNGFLEPVYQECLEIEFTRQKIPFVVQKELLLSYRNQVLKQKYKPYFICYDKIVVEIKAVDKIADEHRAQILNYLNATGYKLGLLINFGHYPKIENERFVL</sequence>
<evidence type="ECO:0000313" key="2">
    <source>
        <dbReference type="Proteomes" id="UP000177230"/>
    </source>
</evidence>
<dbReference type="AlphaFoldDB" id="A0A1F5RCK0"/>